<evidence type="ECO:0000313" key="7">
    <source>
        <dbReference type="EMBL" id="AMD88145.1"/>
    </source>
</evidence>
<gene>
    <name evidence="7" type="ORF">AXF14_11855</name>
</gene>
<proteinExistence type="predicted"/>
<dbReference type="InterPro" id="IPR003339">
    <property type="entry name" value="ABC/ECF_trnsptr_transmembrane"/>
</dbReference>
<organism evidence="7 8">
    <name type="scientific">Actinomyces radicidentis</name>
    <dbReference type="NCBI Taxonomy" id="111015"/>
    <lineage>
        <taxon>Bacteria</taxon>
        <taxon>Bacillati</taxon>
        <taxon>Actinomycetota</taxon>
        <taxon>Actinomycetes</taxon>
        <taxon>Actinomycetales</taxon>
        <taxon>Actinomycetaceae</taxon>
        <taxon>Actinomyces</taxon>
    </lineage>
</organism>
<dbReference type="Pfam" id="PF02361">
    <property type="entry name" value="CbiQ"/>
    <property type="match status" value="1"/>
</dbReference>
<dbReference type="AlphaFoldDB" id="A0A120KLF9"/>
<feature type="transmembrane region" description="Helical" evidence="6">
    <location>
        <begin position="56"/>
        <end position="76"/>
    </location>
</feature>
<dbReference type="GO" id="GO:0005886">
    <property type="term" value="C:plasma membrane"/>
    <property type="evidence" value="ECO:0007669"/>
    <property type="project" value="UniProtKB-ARBA"/>
</dbReference>
<protein>
    <submittedName>
        <fullName evidence="7">Cobalt transport protein</fullName>
    </submittedName>
</protein>
<dbReference type="Proteomes" id="UP000065220">
    <property type="component" value="Chromosome"/>
</dbReference>
<comment type="subcellular location">
    <subcellularLocation>
        <location evidence="1">Membrane</location>
        <topology evidence="1">Multi-pass membrane protein</topology>
    </subcellularLocation>
</comment>
<reference evidence="8" key="1">
    <citation type="submission" date="2016-02" db="EMBL/GenBank/DDBJ databases">
        <authorList>
            <person name="Holder M.E."/>
            <person name="Ajami N.J."/>
            <person name="Petrosino J.F."/>
        </authorList>
    </citation>
    <scope>NUCLEOTIDE SEQUENCE [LARGE SCALE GENOMIC DNA]</scope>
    <source>
        <strain evidence="8">CCUG 36733</strain>
    </source>
</reference>
<dbReference type="EMBL" id="CP014228">
    <property type="protein sequence ID" value="AMD88145.1"/>
    <property type="molecule type" value="Genomic_DNA"/>
</dbReference>
<keyword evidence="5 6" id="KW-0472">Membrane</keyword>
<evidence type="ECO:0000256" key="2">
    <source>
        <dbReference type="ARBA" id="ARBA00022475"/>
    </source>
</evidence>
<dbReference type="KEGG" id="ard:AXF14_11855"/>
<sequence length="246" mass="25930">MNRSWLSRRNPCVKLGVVLVVSLAVMLLIDPGPVLVLYLLALLGAATAGRVTARALLLGQAPFALFAVGIVLVNAVTRPGTPVLSAGPLTATREGLLIGLALALRALLIGVLTIALLATTPPRALMASLIHDARLSPRYAYAVLAGHRMLVSMPERWRTIRAAQRVRGPERGRRGAAGIGAFDSAAFTLLVTAVRSSERIALALESRGLGREERTLWRAPAMAGQDLAMALVVVGVVGSVVCLERT</sequence>
<evidence type="ECO:0000313" key="8">
    <source>
        <dbReference type="Proteomes" id="UP000065220"/>
    </source>
</evidence>
<dbReference type="InterPro" id="IPR051611">
    <property type="entry name" value="ECF_transporter_component"/>
</dbReference>
<keyword evidence="8" id="KW-1185">Reference proteome</keyword>
<dbReference type="PANTHER" id="PTHR34857">
    <property type="entry name" value="SLL0384 PROTEIN"/>
    <property type="match status" value="1"/>
</dbReference>
<evidence type="ECO:0000256" key="6">
    <source>
        <dbReference type="SAM" id="Phobius"/>
    </source>
</evidence>
<feature type="transmembrane region" description="Helical" evidence="6">
    <location>
        <begin position="227"/>
        <end position="243"/>
    </location>
</feature>
<keyword evidence="3 6" id="KW-0812">Transmembrane</keyword>
<accession>A0A120KLF9</accession>
<dbReference type="RefSeq" id="WP_067943482.1">
    <property type="nucleotide sequence ID" value="NZ_CP014228.1"/>
</dbReference>
<evidence type="ECO:0000256" key="5">
    <source>
        <dbReference type="ARBA" id="ARBA00023136"/>
    </source>
</evidence>
<dbReference type="STRING" id="111015.AXF14_11855"/>
<evidence type="ECO:0000256" key="4">
    <source>
        <dbReference type="ARBA" id="ARBA00022989"/>
    </source>
</evidence>
<keyword evidence="2" id="KW-1003">Cell membrane</keyword>
<dbReference type="OrthoDB" id="7757085at2"/>
<evidence type="ECO:0000256" key="1">
    <source>
        <dbReference type="ARBA" id="ARBA00004141"/>
    </source>
</evidence>
<keyword evidence="4 6" id="KW-1133">Transmembrane helix</keyword>
<dbReference type="CDD" id="cd16914">
    <property type="entry name" value="EcfT"/>
    <property type="match status" value="1"/>
</dbReference>
<feature type="transmembrane region" description="Helical" evidence="6">
    <location>
        <begin position="96"/>
        <end position="118"/>
    </location>
</feature>
<feature type="transmembrane region" description="Helical" evidence="6">
    <location>
        <begin position="175"/>
        <end position="194"/>
    </location>
</feature>
<name>A0A120KLF9_ACTRD</name>
<dbReference type="PANTHER" id="PTHR34857:SF2">
    <property type="entry name" value="SLL0384 PROTEIN"/>
    <property type="match status" value="1"/>
</dbReference>
<evidence type="ECO:0000256" key="3">
    <source>
        <dbReference type="ARBA" id="ARBA00022692"/>
    </source>
</evidence>